<dbReference type="Gene3D" id="3.30.200.20">
    <property type="entry name" value="Phosphorylase Kinase, domain 1"/>
    <property type="match status" value="1"/>
</dbReference>
<dbReference type="SMART" id="SM00219">
    <property type="entry name" value="TyrKc"/>
    <property type="match status" value="1"/>
</dbReference>
<evidence type="ECO:0000256" key="9">
    <source>
        <dbReference type="RuleBase" id="RU362096"/>
    </source>
</evidence>
<dbReference type="AlphaFoldDB" id="A0A0N4ZKC7"/>
<dbReference type="Proteomes" id="UP000038045">
    <property type="component" value="Unplaced"/>
</dbReference>
<sequence>MGEENNSGTKELLKQSYYHGYLPREDINLMLKNVGDFLVRLSIPVPGRDKAYILSVVQREKKRNEKDKKSLKHYIITKTPKGKYMVAKASFNTIVELVDYYYIQKNQLSFGSDIMLLNPIGRKKWELNHSQIETVKKLGEGAFAEVWLAKYNESDEKKDISAAVKLAKLEKLTKPQIKEIMKEARLMRKFDHINVIRLYGIAAGQEPLMLVMEIASNGALDKYLQKNKVETDKKLSFCCGAAYGIEHLHSLKIIHRDIAARNCLLTGDFVVKISDFGMSIEGTEYKMDPKTKAPIKYLAPETIQKKMYYTKTDVYTFGIMFWEIFNNGAEPYPEFNNLEMIRQVCIHHYKMKLPNEIPETIRNYITNNVWNFVVEDRPSINEVATFLEKETGIMRSTNVSRPADEEQENSKLLSPLNDKSKYTGGEQPGDTKVVVSTEKK</sequence>
<dbReference type="PROSITE" id="PS50001">
    <property type="entry name" value="SH2"/>
    <property type="match status" value="1"/>
</dbReference>
<evidence type="ECO:0000256" key="2">
    <source>
        <dbReference type="ARBA" id="ARBA00022741"/>
    </source>
</evidence>
<protein>
    <recommendedName>
        <fullName evidence="9">Tyrosine-protein kinase</fullName>
        <ecNumber evidence="9">2.7.10.2</ecNumber>
    </recommendedName>
</protein>
<evidence type="ECO:0000256" key="8">
    <source>
        <dbReference type="PROSITE-ProRule" id="PRU10141"/>
    </source>
</evidence>
<evidence type="ECO:0000256" key="5">
    <source>
        <dbReference type="ARBA" id="ARBA00023137"/>
    </source>
</evidence>
<evidence type="ECO:0000256" key="1">
    <source>
        <dbReference type="ARBA" id="ARBA00022679"/>
    </source>
</evidence>
<proteinExistence type="inferred from homology"/>
<dbReference type="InterPro" id="IPR000719">
    <property type="entry name" value="Prot_kinase_dom"/>
</dbReference>
<dbReference type="InterPro" id="IPR036860">
    <property type="entry name" value="SH2_dom_sf"/>
</dbReference>
<comment type="similarity">
    <text evidence="9">Belongs to the protein kinase superfamily. Tyr protein kinase family.</text>
</comment>
<dbReference type="Gene3D" id="3.30.505.10">
    <property type="entry name" value="SH2 domain"/>
    <property type="match status" value="1"/>
</dbReference>
<dbReference type="GO" id="GO:0005524">
    <property type="term" value="F:ATP binding"/>
    <property type="evidence" value="ECO:0007669"/>
    <property type="project" value="UniProtKB-UniRule"/>
</dbReference>
<dbReference type="InterPro" id="IPR011009">
    <property type="entry name" value="Kinase-like_dom_sf"/>
</dbReference>
<dbReference type="PROSITE" id="PS00107">
    <property type="entry name" value="PROTEIN_KINASE_ATP"/>
    <property type="match status" value="1"/>
</dbReference>
<feature type="binding site" evidence="8">
    <location>
        <position position="165"/>
    </location>
    <ligand>
        <name>ATP</name>
        <dbReference type="ChEBI" id="CHEBI:30616"/>
    </ligand>
</feature>
<feature type="region of interest" description="Disordered" evidence="10">
    <location>
        <begin position="396"/>
        <end position="440"/>
    </location>
</feature>
<dbReference type="Pfam" id="PF07714">
    <property type="entry name" value="PK_Tyr_Ser-Thr"/>
    <property type="match status" value="1"/>
</dbReference>
<dbReference type="CDD" id="cd00192">
    <property type="entry name" value="PTKc"/>
    <property type="match status" value="1"/>
</dbReference>
<accession>A0A0N4ZKC7</accession>
<dbReference type="InterPro" id="IPR000980">
    <property type="entry name" value="SH2"/>
</dbReference>
<dbReference type="Gene3D" id="1.10.510.10">
    <property type="entry name" value="Transferase(Phosphotransferase) domain 1"/>
    <property type="match status" value="1"/>
</dbReference>
<dbReference type="PANTHER" id="PTHR24418">
    <property type="entry name" value="TYROSINE-PROTEIN KINASE"/>
    <property type="match status" value="1"/>
</dbReference>
<dbReference type="SUPFAM" id="SSF55550">
    <property type="entry name" value="SH2 domain"/>
    <property type="match status" value="1"/>
</dbReference>
<dbReference type="GO" id="GO:0004715">
    <property type="term" value="F:non-membrane spanning protein tyrosine kinase activity"/>
    <property type="evidence" value="ECO:0007669"/>
    <property type="project" value="UniProtKB-EC"/>
</dbReference>
<dbReference type="PROSITE" id="PS50011">
    <property type="entry name" value="PROTEIN_KINASE_DOM"/>
    <property type="match status" value="1"/>
</dbReference>
<keyword evidence="7" id="KW-0727">SH2 domain</keyword>
<dbReference type="FunFam" id="3.30.505.10:FF:000051">
    <property type="entry name" value="Tyrosine-protein kinase"/>
    <property type="match status" value="1"/>
</dbReference>
<evidence type="ECO:0000256" key="3">
    <source>
        <dbReference type="ARBA" id="ARBA00022777"/>
    </source>
</evidence>
<evidence type="ECO:0000313" key="14">
    <source>
        <dbReference type="WBParaSite" id="PTRK_0000856000.1"/>
    </source>
</evidence>
<dbReference type="FunFam" id="3.30.200.20:FF:000518">
    <property type="entry name" value="Tyrosine-protein kinase"/>
    <property type="match status" value="1"/>
</dbReference>
<evidence type="ECO:0000259" key="12">
    <source>
        <dbReference type="PROSITE" id="PS50011"/>
    </source>
</evidence>
<keyword evidence="1 9" id="KW-0808">Transferase</keyword>
<evidence type="ECO:0000256" key="4">
    <source>
        <dbReference type="ARBA" id="ARBA00022840"/>
    </source>
</evidence>
<feature type="domain" description="SH2" evidence="11">
    <location>
        <begin position="17"/>
        <end position="120"/>
    </location>
</feature>
<evidence type="ECO:0000256" key="10">
    <source>
        <dbReference type="SAM" id="MobiDB-lite"/>
    </source>
</evidence>
<keyword evidence="5 9" id="KW-0829">Tyrosine-protein kinase</keyword>
<keyword evidence="13" id="KW-1185">Reference proteome</keyword>
<evidence type="ECO:0000256" key="6">
    <source>
        <dbReference type="ARBA" id="ARBA00051245"/>
    </source>
</evidence>
<name>A0A0N4ZKC7_PARTI</name>
<feature type="domain" description="Protein kinase" evidence="12">
    <location>
        <begin position="132"/>
        <end position="387"/>
    </location>
</feature>
<evidence type="ECO:0000256" key="7">
    <source>
        <dbReference type="PROSITE-ProRule" id="PRU00191"/>
    </source>
</evidence>
<dbReference type="Pfam" id="PF00017">
    <property type="entry name" value="SH2"/>
    <property type="match status" value="1"/>
</dbReference>
<keyword evidence="2 8" id="KW-0547">Nucleotide-binding</keyword>
<dbReference type="SMART" id="SM00252">
    <property type="entry name" value="SH2"/>
    <property type="match status" value="1"/>
</dbReference>
<dbReference type="InterPro" id="IPR035849">
    <property type="entry name" value="Fes/Fps/Fer_SH2"/>
</dbReference>
<dbReference type="WBParaSite" id="PTRK_0000856000.1">
    <property type="protein sequence ID" value="PTRK_0000856000.1"/>
    <property type="gene ID" value="PTRK_0000856000"/>
</dbReference>
<dbReference type="PRINTS" id="PR00109">
    <property type="entry name" value="TYRKINASE"/>
</dbReference>
<dbReference type="STRING" id="131310.A0A0N4ZKC7"/>
<dbReference type="CDD" id="cd10361">
    <property type="entry name" value="SH2_Fps_family"/>
    <property type="match status" value="1"/>
</dbReference>
<keyword evidence="4 8" id="KW-0067">ATP-binding</keyword>
<dbReference type="InterPro" id="IPR020635">
    <property type="entry name" value="Tyr_kinase_cat_dom"/>
</dbReference>
<keyword evidence="3 9" id="KW-0418">Kinase</keyword>
<dbReference type="InterPro" id="IPR001245">
    <property type="entry name" value="Ser-Thr/Tyr_kinase_cat_dom"/>
</dbReference>
<comment type="catalytic activity">
    <reaction evidence="6 9">
        <text>L-tyrosyl-[protein] + ATP = O-phospho-L-tyrosyl-[protein] + ADP + H(+)</text>
        <dbReference type="Rhea" id="RHEA:10596"/>
        <dbReference type="Rhea" id="RHEA-COMP:10136"/>
        <dbReference type="Rhea" id="RHEA-COMP:20101"/>
        <dbReference type="ChEBI" id="CHEBI:15378"/>
        <dbReference type="ChEBI" id="CHEBI:30616"/>
        <dbReference type="ChEBI" id="CHEBI:46858"/>
        <dbReference type="ChEBI" id="CHEBI:61978"/>
        <dbReference type="ChEBI" id="CHEBI:456216"/>
        <dbReference type="EC" id="2.7.10.2"/>
    </reaction>
</comment>
<dbReference type="SUPFAM" id="SSF56112">
    <property type="entry name" value="Protein kinase-like (PK-like)"/>
    <property type="match status" value="1"/>
</dbReference>
<reference evidence="14" key="1">
    <citation type="submission" date="2017-02" db="UniProtKB">
        <authorList>
            <consortium name="WormBaseParasite"/>
        </authorList>
    </citation>
    <scope>IDENTIFICATION</scope>
</reference>
<evidence type="ECO:0000259" key="11">
    <source>
        <dbReference type="PROSITE" id="PS50001"/>
    </source>
</evidence>
<organism evidence="13 14">
    <name type="scientific">Parastrongyloides trichosuri</name>
    <name type="common">Possum-specific nematode worm</name>
    <dbReference type="NCBI Taxonomy" id="131310"/>
    <lineage>
        <taxon>Eukaryota</taxon>
        <taxon>Metazoa</taxon>
        <taxon>Ecdysozoa</taxon>
        <taxon>Nematoda</taxon>
        <taxon>Chromadorea</taxon>
        <taxon>Rhabditida</taxon>
        <taxon>Tylenchina</taxon>
        <taxon>Panagrolaimomorpha</taxon>
        <taxon>Strongyloidoidea</taxon>
        <taxon>Strongyloididae</taxon>
        <taxon>Parastrongyloides</taxon>
    </lineage>
</organism>
<evidence type="ECO:0000313" key="13">
    <source>
        <dbReference type="Proteomes" id="UP000038045"/>
    </source>
</evidence>
<dbReference type="InterPro" id="IPR008266">
    <property type="entry name" value="Tyr_kinase_AS"/>
</dbReference>
<dbReference type="InterPro" id="IPR017441">
    <property type="entry name" value="Protein_kinase_ATP_BS"/>
</dbReference>
<dbReference type="PROSITE" id="PS00109">
    <property type="entry name" value="PROTEIN_KINASE_TYR"/>
    <property type="match status" value="1"/>
</dbReference>
<dbReference type="InterPro" id="IPR050198">
    <property type="entry name" value="Non-receptor_tyrosine_kinases"/>
</dbReference>
<dbReference type="EC" id="2.7.10.2" evidence="9"/>